<name>A0A246DL83_9HYPH</name>
<reference evidence="2 3" key="1">
    <citation type="submission" date="2017-03" db="EMBL/GenBank/DDBJ databases">
        <title>Genome of strain Rhizobium sp. CNPSo 668.</title>
        <authorList>
            <person name="Ribeiro R."/>
        </authorList>
    </citation>
    <scope>NUCLEOTIDE SEQUENCE [LARGE SCALE GENOMIC DNA]</scope>
    <source>
        <strain evidence="2 3">CNPSo 668</strain>
    </source>
</reference>
<comment type="caution">
    <text evidence="2">The sequence shown here is derived from an EMBL/GenBank/DDBJ whole genome shotgun (WGS) entry which is preliminary data.</text>
</comment>
<protein>
    <submittedName>
        <fullName evidence="2">Uncharacterized protein</fullName>
    </submittedName>
</protein>
<evidence type="ECO:0000313" key="3">
    <source>
        <dbReference type="Proteomes" id="UP000197269"/>
    </source>
</evidence>
<gene>
    <name evidence="2" type="ORF">B5E41_29135</name>
</gene>
<dbReference type="AlphaFoldDB" id="A0A246DL83"/>
<evidence type="ECO:0000256" key="1">
    <source>
        <dbReference type="SAM" id="MobiDB-lite"/>
    </source>
</evidence>
<proteinExistence type="predicted"/>
<feature type="region of interest" description="Disordered" evidence="1">
    <location>
        <begin position="74"/>
        <end position="156"/>
    </location>
</feature>
<evidence type="ECO:0000313" key="2">
    <source>
        <dbReference type="EMBL" id="OWO89993.1"/>
    </source>
</evidence>
<organism evidence="2 3">
    <name type="scientific">Rhizobium esperanzae</name>
    <dbReference type="NCBI Taxonomy" id="1967781"/>
    <lineage>
        <taxon>Bacteria</taxon>
        <taxon>Pseudomonadati</taxon>
        <taxon>Pseudomonadota</taxon>
        <taxon>Alphaproteobacteria</taxon>
        <taxon>Hyphomicrobiales</taxon>
        <taxon>Rhizobiaceae</taxon>
        <taxon>Rhizobium/Agrobacterium group</taxon>
        <taxon>Rhizobium</taxon>
    </lineage>
</organism>
<accession>A0A246DL83</accession>
<feature type="compositionally biased region" description="Basic and acidic residues" evidence="1">
    <location>
        <begin position="81"/>
        <end position="97"/>
    </location>
</feature>
<dbReference type="RefSeq" id="WP_088397099.1">
    <property type="nucleotide sequence ID" value="NZ_MXPU01000032.1"/>
</dbReference>
<dbReference type="Proteomes" id="UP000197269">
    <property type="component" value="Unassembled WGS sequence"/>
</dbReference>
<dbReference type="SUPFAM" id="SSF53800">
    <property type="entry name" value="Chelatase"/>
    <property type="match status" value="1"/>
</dbReference>
<dbReference type="EMBL" id="MXPU01000032">
    <property type="protein sequence ID" value="OWO89993.1"/>
    <property type="molecule type" value="Genomic_DNA"/>
</dbReference>
<sequence>MAAEKEKAIDYSKIAEALNKLAETPNPKSKTLADHLREPSVKEAIERAKAAGYRSDAIVPLLAELGIKTTTASFDATWSKLKREDRGETGTKPEGKSRSTSRKNNPAKPLQTASEKVSESGPDAGAEQAGTGGDKSKSKSLNKSPTMGGAFNENDL</sequence>